<organism evidence="1 2">
    <name type="scientific">Jiangella anatolica</name>
    <dbReference type="NCBI Taxonomy" id="2670374"/>
    <lineage>
        <taxon>Bacteria</taxon>
        <taxon>Bacillati</taxon>
        <taxon>Actinomycetota</taxon>
        <taxon>Actinomycetes</taxon>
        <taxon>Jiangellales</taxon>
        <taxon>Jiangellaceae</taxon>
        <taxon>Jiangella</taxon>
    </lineage>
</organism>
<dbReference type="Proteomes" id="UP000248764">
    <property type="component" value="Unassembled WGS sequence"/>
</dbReference>
<dbReference type="Pfam" id="PF17963">
    <property type="entry name" value="Big_9"/>
    <property type="match status" value="1"/>
</dbReference>
<accession>A0A2W2C1Q0</accession>
<proteinExistence type="predicted"/>
<reference evidence="1 2" key="1">
    <citation type="submission" date="2018-01" db="EMBL/GenBank/DDBJ databases">
        <title>Draft genome sequence of Jiangella sp. GTF31.</title>
        <authorList>
            <person name="Sahin N."/>
            <person name="Ay H."/>
            <person name="Saygin H."/>
        </authorList>
    </citation>
    <scope>NUCLEOTIDE SEQUENCE [LARGE SCALE GENOMIC DNA]</scope>
    <source>
        <strain evidence="1 2">GTF31</strain>
    </source>
</reference>
<keyword evidence="2" id="KW-1185">Reference proteome</keyword>
<sequence length="88" mass="9103">MVVDDSIEVVAGTTFELPAPGVLVNDENIAPGAVVQWQTTPPEGLTLRADGGIDYEVPVDASGTASFQYCILDLPGTPAARCISNLAT</sequence>
<feature type="non-terminal residue" evidence="1">
    <location>
        <position position="88"/>
    </location>
</feature>
<evidence type="ECO:0000313" key="1">
    <source>
        <dbReference type="EMBL" id="PZF81897.1"/>
    </source>
</evidence>
<protein>
    <submittedName>
        <fullName evidence="1">Uncharacterized protein</fullName>
    </submittedName>
</protein>
<evidence type="ECO:0000313" key="2">
    <source>
        <dbReference type="Proteomes" id="UP000248764"/>
    </source>
</evidence>
<dbReference type="EMBL" id="POTW01000048">
    <property type="protein sequence ID" value="PZF81897.1"/>
    <property type="molecule type" value="Genomic_DNA"/>
</dbReference>
<comment type="caution">
    <text evidence="1">The sequence shown here is derived from an EMBL/GenBank/DDBJ whole genome shotgun (WGS) entry which is preliminary data.</text>
</comment>
<dbReference type="AlphaFoldDB" id="A0A2W2C1Q0"/>
<gene>
    <name evidence="1" type="ORF">C1I92_18890</name>
</gene>
<name>A0A2W2C1Q0_9ACTN</name>